<organism evidence="2 3">
    <name type="scientific">Paenibacillus silvestris</name>
    <dbReference type="NCBI Taxonomy" id="2606219"/>
    <lineage>
        <taxon>Bacteria</taxon>
        <taxon>Bacillati</taxon>
        <taxon>Bacillota</taxon>
        <taxon>Bacilli</taxon>
        <taxon>Bacillales</taxon>
        <taxon>Paenibacillaceae</taxon>
        <taxon>Paenibacillus</taxon>
    </lineage>
</organism>
<keyword evidence="3" id="KW-1185">Reference proteome</keyword>
<keyword evidence="1" id="KW-0812">Transmembrane</keyword>
<gene>
    <name evidence="2" type="ORF">GQF01_35045</name>
</gene>
<reference evidence="2 3" key="1">
    <citation type="submission" date="2019-12" db="EMBL/GenBank/DDBJ databases">
        <title>Paenibacillus sp. nov. sp. isolated from soil.</title>
        <authorList>
            <person name="Kim J."/>
            <person name="Jeong S.E."/>
            <person name="Jung H.S."/>
            <person name="Jeon C.O."/>
        </authorList>
    </citation>
    <scope>NUCLEOTIDE SEQUENCE [LARGE SCALE GENOMIC DNA]</scope>
    <source>
        <strain evidence="2 3">5J-6</strain>
    </source>
</reference>
<keyword evidence="1" id="KW-1133">Transmembrane helix</keyword>
<dbReference type="RefSeq" id="WP_161411964.1">
    <property type="nucleotide sequence ID" value="NZ_WTUZ01000040.1"/>
</dbReference>
<comment type="caution">
    <text evidence="2">The sequence shown here is derived from an EMBL/GenBank/DDBJ whole genome shotgun (WGS) entry which is preliminary data.</text>
</comment>
<evidence type="ECO:0000313" key="2">
    <source>
        <dbReference type="EMBL" id="MZQ87348.1"/>
    </source>
</evidence>
<evidence type="ECO:0000256" key="1">
    <source>
        <dbReference type="SAM" id="Phobius"/>
    </source>
</evidence>
<feature type="transmembrane region" description="Helical" evidence="1">
    <location>
        <begin position="12"/>
        <end position="34"/>
    </location>
</feature>
<protein>
    <recommendedName>
        <fullName evidence="4">Type 4 fimbrial biogenesis protein PilX N-terminal domain-containing protein</fullName>
    </recommendedName>
</protein>
<dbReference type="EMBL" id="WTUZ01000040">
    <property type="protein sequence ID" value="MZQ87348.1"/>
    <property type="molecule type" value="Genomic_DNA"/>
</dbReference>
<evidence type="ECO:0008006" key="4">
    <source>
        <dbReference type="Google" id="ProtNLM"/>
    </source>
</evidence>
<evidence type="ECO:0000313" key="3">
    <source>
        <dbReference type="Proteomes" id="UP000481087"/>
    </source>
</evidence>
<sequence length="597" mass="65584">MKLLKEERGSALLIVLFMILIFTLLGLTVLSASIGGATRTQTKQKDVQSLHLAEKALNEAVARIKATLDGREDINPDAIDAELRSMFPGIEANTVKTEFSSAPTTEAELIDENDVHQIEITVTANIDGTERKLKQIVGINAFPDVLNYAAGSEGNLILNGSPYFLGGDLYAGKKLQIKNQAEYIYNSENGAISTANVGKYSYLEGRAFVQSLDDFIFCNATLTPNCSPDQFVSINSTSDKGTTTIPTVLGVQKGNVELKTQEDFVQLNMDESFIDKVTEAVGGNGTERAIIKNNYFSTDVMAFKNYLKSRTDKLKPAVFEDLTDPDYEVKKTKDIESINDNAGLSGGSYLYNGNFNIGNGWDFKQLVFTKDSKGQRDPIVPKSTYFTSNWFIIDGDLNIDNTPTDNIARDPIKIRGNILVTGDVNIKGDVTMDATMFVLGSTNILDASITGLEEVGQINKELVLLSKGEILISRINSFKDLPSAGYKRDVAKNENITRLDAFFYTDSNAELYGVGSVFWIRGGFFAKDDLVINAVRGNTKETGDLSSLLIAPGQDNLGNPFSRFIIEYNKDIFNHQQSALPRVKGINLSRSKKVLVK</sequence>
<proteinExistence type="predicted"/>
<dbReference type="Proteomes" id="UP000481087">
    <property type="component" value="Unassembled WGS sequence"/>
</dbReference>
<keyword evidence="1" id="KW-0472">Membrane</keyword>
<dbReference type="AlphaFoldDB" id="A0A6L8VAL3"/>
<name>A0A6L8VAL3_9BACL</name>
<accession>A0A6L8VAL3</accession>